<proteinExistence type="predicted"/>
<accession>A0A6P1THX4</accession>
<evidence type="ECO:0000313" key="1">
    <source>
        <dbReference type="EMBL" id="QHQ60744.1"/>
    </source>
</evidence>
<keyword evidence="2" id="KW-1185">Reference proteome</keyword>
<name>A0A6P1THX4_9FIRM</name>
<dbReference type="EMBL" id="CP048000">
    <property type="protein sequence ID" value="QHQ60744.1"/>
    <property type="molecule type" value="Genomic_DNA"/>
</dbReference>
<organism evidence="1 2">
    <name type="scientific">Anaerocolumna sedimenticola</name>
    <dbReference type="NCBI Taxonomy" id="2696063"/>
    <lineage>
        <taxon>Bacteria</taxon>
        <taxon>Bacillati</taxon>
        <taxon>Bacillota</taxon>
        <taxon>Clostridia</taxon>
        <taxon>Lachnospirales</taxon>
        <taxon>Lachnospiraceae</taxon>
        <taxon>Anaerocolumna</taxon>
    </lineage>
</organism>
<dbReference type="Proteomes" id="UP000464314">
    <property type="component" value="Chromosome"/>
</dbReference>
<dbReference type="RefSeq" id="WP_161837576.1">
    <property type="nucleotide sequence ID" value="NZ_CP048000.1"/>
</dbReference>
<sequence>MSLNKLGCPRIPIKIDNRNFTIDFDTGCAPGITLTNLMDGKITYTLLGQTEQLNRDGSHRGWSKSIRINDLSVFGEKYAAVTSVIADWKMFSSEKFNGIIGLKYFKSKLVTLDYTGRKIAITNHPPDYKNLDMDKYIVLPLLKTKLNNQENLLFFEAKLNGASIIVYLDTGKNHSYMHNPDSSLSTGTSESNVPRKNIVINLGGMQLTLKGLEEVNITQVTDLPYPVMIELNSDQIRKNNLLVTIDLINHSIIFRK</sequence>
<evidence type="ECO:0000313" key="2">
    <source>
        <dbReference type="Proteomes" id="UP000464314"/>
    </source>
</evidence>
<dbReference type="AlphaFoldDB" id="A0A6P1THX4"/>
<dbReference type="KEGG" id="anr:Ana3638_08125"/>
<reference evidence="1 2" key="1">
    <citation type="submission" date="2020-01" db="EMBL/GenBank/DDBJ databases">
        <title>Genome analysis of Anaerocolumna sp. CBA3638.</title>
        <authorList>
            <person name="Kim J."/>
            <person name="Roh S.W."/>
        </authorList>
    </citation>
    <scope>NUCLEOTIDE SEQUENCE [LARGE SCALE GENOMIC DNA]</scope>
    <source>
        <strain evidence="1 2">CBA3638</strain>
    </source>
</reference>
<protein>
    <submittedName>
        <fullName evidence="1">Uncharacterized protein</fullName>
    </submittedName>
</protein>
<gene>
    <name evidence="1" type="ORF">Ana3638_08125</name>
</gene>